<comment type="caution">
    <text evidence="1">The sequence shown here is derived from an EMBL/GenBank/DDBJ whole genome shotgun (WGS) entry which is preliminary data.</text>
</comment>
<name>A0A8H3ZMH4_9PEZI</name>
<organism evidence="1 2">
    <name type="scientific">Colletotrichum asianum</name>
    <dbReference type="NCBI Taxonomy" id="702518"/>
    <lineage>
        <taxon>Eukaryota</taxon>
        <taxon>Fungi</taxon>
        <taxon>Dikarya</taxon>
        <taxon>Ascomycota</taxon>
        <taxon>Pezizomycotina</taxon>
        <taxon>Sordariomycetes</taxon>
        <taxon>Hypocreomycetidae</taxon>
        <taxon>Glomerellales</taxon>
        <taxon>Glomerellaceae</taxon>
        <taxon>Colletotrichum</taxon>
        <taxon>Colletotrichum gloeosporioides species complex</taxon>
    </lineage>
</organism>
<sequence>MFLSLFPVKPTTSEVVLVEESLIALLYHTSTRDFIQPGIVVLNADVSPVSSNNGADFAVNTETKLAGSPQALLARDQ</sequence>
<evidence type="ECO:0000313" key="2">
    <source>
        <dbReference type="Proteomes" id="UP000434172"/>
    </source>
</evidence>
<gene>
    <name evidence="1" type="ORF">GQ607_015742</name>
</gene>
<proteinExistence type="predicted"/>
<dbReference type="EMBL" id="WOWK01000140">
    <property type="protein sequence ID" value="KAF0317020.1"/>
    <property type="molecule type" value="Genomic_DNA"/>
</dbReference>
<keyword evidence="2" id="KW-1185">Reference proteome</keyword>
<dbReference type="AlphaFoldDB" id="A0A8H3ZMH4"/>
<dbReference type="Proteomes" id="UP000434172">
    <property type="component" value="Unassembled WGS sequence"/>
</dbReference>
<protein>
    <submittedName>
        <fullName evidence="1">Uncharacterized protein</fullName>
    </submittedName>
</protein>
<evidence type="ECO:0000313" key="1">
    <source>
        <dbReference type="EMBL" id="KAF0317020.1"/>
    </source>
</evidence>
<reference evidence="1 2" key="1">
    <citation type="submission" date="2019-12" db="EMBL/GenBank/DDBJ databases">
        <title>A genome sequence resource for the geographically widespread anthracnose pathogen Colletotrichum asianum.</title>
        <authorList>
            <person name="Meng Y."/>
        </authorList>
    </citation>
    <scope>NUCLEOTIDE SEQUENCE [LARGE SCALE GENOMIC DNA]</scope>
    <source>
        <strain evidence="1 2">ICMP 18580</strain>
    </source>
</reference>
<accession>A0A8H3ZMH4</accession>